<organism evidence="6 7">
    <name type="scientific">Sulfuricaulis limicola</name>
    <dbReference type="NCBI Taxonomy" id="1620215"/>
    <lineage>
        <taxon>Bacteria</taxon>
        <taxon>Pseudomonadati</taxon>
        <taxon>Pseudomonadota</taxon>
        <taxon>Gammaproteobacteria</taxon>
        <taxon>Acidiferrobacterales</taxon>
        <taxon>Acidiferrobacteraceae</taxon>
        <taxon>Sulfuricaulis</taxon>
    </lineage>
</organism>
<gene>
    <name evidence="6" type="ORF">SCL_0087</name>
</gene>
<feature type="domain" description="HTH tetR-type" evidence="5">
    <location>
        <begin position="3"/>
        <end position="63"/>
    </location>
</feature>
<proteinExistence type="predicted"/>
<dbReference type="AlphaFoldDB" id="A0A1B4XC94"/>
<dbReference type="SUPFAM" id="SSF48498">
    <property type="entry name" value="Tetracyclin repressor-like, C-terminal domain"/>
    <property type="match status" value="1"/>
</dbReference>
<dbReference type="InterPro" id="IPR001647">
    <property type="entry name" value="HTH_TetR"/>
</dbReference>
<protein>
    <submittedName>
        <fullName evidence="6">TetR family transcriptional regulator</fullName>
    </submittedName>
</protein>
<dbReference type="PANTHER" id="PTHR47506:SF1">
    <property type="entry name" value="HTH-TYPE TRANSCRIPTIONAL REGULATOR YJDC"/>
    <property type="match status" value="1"/>
</dbReference>
<dbReference type="SUPFAM" id="SSF46689">
    <property type="entry name" value="Homeodomain-like"/>
    <property type="match status" value="1"/>
</dbReference>
<feature type="DNA-binding region" description="H-T-H motif" evidence="4">
    <location>
        <begin position="26"/>
        <end position="45"/>
    </location>
</feature>
<keyword evidence="3" id="KW-0804">Transcription</keyword>
<name>A0A1B4XC94_9GAMM</name>
<dbReference type="KEGG" id="slim:SCL_0087"/>
<evidence type="ECO:0000313" key="7">
    <source>
        <dbReference type="Proteomes" id="UP000243180"/>
    </source>
</evidence>
<dbReference type="FunCoup" id="A0A1B4XC94">
    <property type="interactions" value="131"/>
</dbReference>
<keyword evidence="7" id="KW-1185">Reference proteome</keyword>
<evidence type="ECO:0000256" key="1">
    <source>
        <dbReference type="ARBA" id="ARBA00023015"/>
    </source>
</evidence>
<sequence>MGSDKRTRLIEAANKLIHQQGFNLTTLADIARESEVPLGNVYYYFKTKEEIGSALIEHRANFYRGMIESWNRLPDPKQRLAALIEMVSGERETLAQSGCPIGSLCQELHKDGGPLADKSASLMAAMLSWAEQQFRLLGKEKESPDLALHVVSVLQGASLLTHTFRQPDLIARETVRLKKWIDSL</sequence>
<dbReference type="EMBL" id="AP014879">
    <property type="protein sequence ID" value="BAV32411.1"/>
    <property type="molecule type" value="Genomic_DNA"/>
</dbReference>
<accession>A0A1B4XC94</accession>
<dbReference type="InterPro" id="IPR009057">
    <property type="entry name" value="Homeodomain-like_sf"/>
</dbReference>
<dbReference type="InterPro" id="IPR036271">
    <property type="entry name" value="Tet_transcr_reg_TetR-rel_C_sf"/>
</dbReference>
<evidence type="ECO:0000256" key="3">
    <source>
        <dbReference type="ARBA" id="ARBA00023163"/>
    </source>
</evidence>
<dbReference type="OrthoDB" id="4541465at2"/>
<evidence type="ECO:0000256" key="4">
    <source>
        <dbReference type="PROSITE-ProRule" id="PRU00335"/>
    </source>
</evidence>
<dbReference type="RefSeq" id="WP_096359094.1">
    <property type="nucleotide sequence ID" value="NZ_AP014879.1"/>
</dbReference>
<evidence type="ECO:0000256" key="2">
    <source>
        <dbReference type="ARBA" id="ARBA00023125"/>
    </source>
</evidence>
<reference evidence="6 7" key="1">
    <citation type="submission" date="2015-05" db="EMBL/GenBank/DDBJ databases">
        <title>Complete genome sequence of a sulfur-oxidizing gammaproteobacterium strain HA5.</title>
        <authorList>
            <person name="Miura A."/>
            <person name="Kojima H."/>
            <person name="Fukui M."/>
        </authorList>
    </citation>
    <scope>NUCLEOTIDE SEQUENCE [LARGE SCALE GENOMIC DNA]</scope>
    <source>
        <strain evidence="6 7">HA5</strain>
    </source>
</reference>
<dbReference type="PRINTS" id="PR00455">
    <property type="entry name" value="HTHTETR"/>
</dbReference>
<dbReference type="PANTHER" id="PTHR47506">
    <property type="entry name" value="TRANSCRIPTIONAL REGULATORY PROTEIN"/>
    <property type="match status" value="1"/>
</dbReference>
<dbReference type="Proteomes" id="UP000243180">
    <property type="component" value="Chromosome"/>
</dbReference>
<dbReference type="GO" id="GO:0003677">
    <property type="term" value="F:DNA binding"/>
    <property type="evidence" value="ECO:0007669"/>
    <property type="project" value="UniProtKB-UniRule"/>
</dbReference>
<dbReference type="Gene3D" id="1.10.357.10">
    <property type="entry name" value="Tetracycline Repressor, domain 2"/>
    <property type="match status" value="1"/>
</dbReference>
<dbReference type="InParanoid" id="A0A1B4XC94"/>
<keyword evidence="2 4" id="KW-0238">DNA-binding</keyword>
<evidence type="ECO:0000259" key="5">
    <source>
        <dbReference type="PROSITE" id="PS50977"/>
    </source>
</evidence>
<dbReference type="Pfam" id="PF00440">
    <property type="entry name" value="TetR_N"/>
    <property type="match status" value="1"/>
</dbReference>
<keyword evidence="1" id="KW-0805">Transcription regulation</keyword>
<dbReference type="PROSITE" id="PS50977">
    <property type="entry name" value="HTH_TETR_2"/>
    <property type="match status" value="1"/>
</dbReference>
<evidence type="ECO:0000313" key="6">
    <source>
        <dbReference type="EMBL" id="BAV32411.1"/>
    </source>
</evidence>